<dbReference type="NCBIfam" id="TIGR00756">
    <property type="entry name" value="PPR"/>
    <property type="match status" value="1"/>
</dbReference>
<evidence type="ECO:0000256" key="3">
    <source>
        <dbReference type="ARBA" id="ARBA00044493"/>
    </source>
</evidence>
<feature type="repeat" description="PPR" evidence="5">
    <location>
        <begin position="200"/>
        <end position="234"/>
    </location>
</feature>
<evidence type="ECO:0000256" key="4">
    <source>
        <dbReference type="ARBA" id="ARBA00044511"/>
    </source>
</evidence>
<evidence type="ECO:0000256" key="1">
    <source>
        <dbReference type="ARBA" id="ARBA00006192"/>
    </source>
</evidence>
<protein>
    <submittedName>
        <fullName evidence="6">Pentatricopeptide repeat containing protein</fullName>
    </submittedName>
</protein>
<dbReference type="Gene3D" id="1.25.40.10">
    <property type="entry name" value="Tetratricopeptide repeat domain"/>
    <property type="match status" value="1"/>
</dbReference>
<dbReference type="OrthoDB" id="1908178at2759"/>
<gene>
    <name evidence="6" type="ORF">AAL_03305</name>
</gene>
<proteinExistence type="inferred from homology"/>
<comment type="subunit">
    <text evidence="4">Binds to mitochondrial small subunit 15S rRNA.</text>
</comment>
<comment type="function">
    <text evidence="3">Regulates mitochondrial small subunit maturation by controlling 15S rRNA 5'-end processing. Localizes to the 5' precursor of the 15S rRNA in a position that is subsequently occupied by mS47 in the mature yeast mtSSU. Uses structure and sequence-specific RNA recognition, binding to a single-stranded region of the precursor and specifically recognizing bases -6 to -1. The exchange of Ccm1 for mS47 is coupled to the irreversible removal of precursor rRNA that is accompanied by conformational changes of the mitoribosomal proteins uS5m and mS26. These conformational changes signal completion of 5'-end rRNA processing through protection of the mature 5'-end of the 15S rRNA and stabilization of mS47. The removal of the 5' precursor together with the dissociation of Ccm1 may be catalyzed by the 5'-3' exoribonuclease Pet127. Involved in the specific removal of group I introns in mitochondrial encoded transcripts.</text>
</comment>
<dbReference type="Pfam" id="PF01535">
    <property type="entry name" value="PPR"/>
    <property type="match status" value="2"/>
</dbReference>
<dbReference type="PROSITE" id="PS51375">
    <property type="entry name" value="PPR"/>
    <property type="match status" value="1"/>
</dbReference>
<dbReference type="EMBL" id="AZGY01000006">
    <property type="protein sequence ID" value="KZZ97341.1"/>
    <property type="molecule type" value="Genomic_DNA"/>
</dbReference>
<sequence>MLPPSRQTAEDEAQLQLKSFVDERGEGTVQEHFDLYRDPFRRGYAPSDGPRFQISDKKQDVEFPKREETLNLDLGTREKISKLYLAISHRIRHPHRIPLEHIHKLYCQLPEPRMLCLTWQWRGRLLKVMGTPPKRDMDSMLRYFALAADVKNAGLTLRRSQWNYAIAFATKYAARTTKHEMESALRLWRDMEKEAKIMGNDVTFNILFDVAAKSGNFGLADMLYQEMESRGIEFNRFHHVSLIHYFGLRLDSGGIRAAYKEMVDAGEMIDTIVLNCVISGLLRCGEEDAADATYQRMKNAHAQTCDMPRRDYMSNKVVNRVLMMFTKVGKSHPRLKESLQTTVQVIPDMHTYKLLVQHNALRVGSLAKVAQYLDEMKHLRIRVHPTIFLSLAKAFYLHGGFPGSEWSAQRLDGVLAALYEAKDSNRHGFRIESWLVIWTLRAVKKCSSNEAVNNTFDALSQRWDIHGDRLEFIHAILENILNDRDMKSLGRRNGEV</sequence>
<accession>A0A168D4C7</accession>
<evidence type="ECO:0000256" key="2">
    <source>
        <dbReference type="ARBA" id="ARBA00022737"/>
    </source>
</evidence>
<dbReference type="InterPro" id="IPR011990">
    <property type="entry name" value="TPR-like_helical_dom_sf"/>
</dbReference>
<comment type="caution">
    <text evidence="6">The sequence shown here is derived from an EMBL/GenBank/DDBJ whole genome shotgun (WGS) entry which is preliminary data.</text>
</comment>
<dbReference type="STRING" id="1081109.A0A168D4C7"/>
<reference evidence="6 7" key="1">
    <citation type="journal article" date="2016" name="Genome Biol. Evol.">
        <title>Divergent and convergent evolution of fungal pathogenicity.</title>
        <authorList>
            <person name="Shang Y."/>
            <person name="Xiao G."/>
            <person name="Zheng P."/>
            <person name="Cen K."/>
            <person name="Zhan S."/>
            <person name="Wang C."/>
        </authorList>
    </citation>
    <scope>NUCLEOTIDE SEQUENCE [LARGE SCALE GENOMIC DNA]</scope>
    <source>
        <strain evidence="6 7">RCEF 2490</strain>
    </source>
</reference>
<keyword evidence="2" id="KW-0677">Repeat</keyword>
<dbReference type="PANTHER" id="PTHR47447">
    <property type="entry name" value="OS03G0856100 PROTEIN"/>
    <property type="match status" value="1"/>
</dbReference>
<dbReference type="AlphaFoldDB" id="A0A168D4C7"/>
<evidence type="ECO:0000313" key="7">
    <source>
        <dbReference type="Proteomes" id="UP000078544"/>
    </source>
</evidence>
<dbReference type="InterPro" id="IPR002885">
    <property type="entry name" value="PPR_rpt"/>
</dbReference>
<organism evidence="6 7">
    <name type="scientific">Moelleriella libera RCEF 2490</name>
    <dbReference type="NCBI Taxonomy" id="1081109"/>
    <lineage>
        <taxon>Eukaryota</taxon>
        <taxon>Fungi</taxon>
        <taxon>Dikarya</taxon>
        <taxon>Ascomycota</taxon>
        <taxon>Pezizomycotina</taxon>
        <taxon>Sordariomycetes</taxon>
        <taxon>Hypocreomycetidae</taxon>
        <taxon>Hypocreales</taxon>
        <taxon>Clavicipitaceae</taxon>
        <taxon>Moelleriella</taxon>
    </lineage>
</organism>
<dbReference type="Proteomes" id="UP000078544">
    <property type="component" value="Unassembled WGS sequence"/>
</dbReference>
<dbReference type="PANTHER" id="PTHR47447:SF17">
    <property type="entry name" value="OS12G0638900 PROTEIN"/>
    <property type="match status" value="1"/>
</dbReference>
<keyword evidence="7" id="KW-1185">Reference proteome</keyword>
<comment type="similarity">
    <text evidence="1">Belongs to the CCM1 family.</text>
</comment>
<name>A0A168D4C7_9HYPO</name>
<evidence type="ECO:0000256" key="5">
    <source>
        <dbReference type="PROSITE-ProRule" id="PRU00708"/>
    </source>
</evidence>
<evidence type="ECO:0000313" key="6">
    <source>
        <dbReference type="EMBL" id="KZZ97341.1"/>
    </source>
</evidence>